<dbReference type="PANTHER" id="PTHR47926:SF452">
    <property type="entry name" value="PENTATRICOPEPTIDE REPEAT-CONTAINING PROTEIN"/>
    <property type="match status" value="1"/>
</dbReference>
<name>A0A6I9U7U5_SESIN</name>
<dbReference type="FunFam" id="1.25.40.10:FF:000090">
    <property type="entry name" value="Pentatricopeptide repeat-containing protein, chloroplastic"/>
    <property type="match status" value="1"/>
</dbReference>
<protein>
    <submittedName>
        <fullName evidence="4">Pentatricopeptide repeat-containing protein At4g02750-like</fullName>
    </submittedName>
</protein>
<dbReference type="GO" id="GO:0009451">
    <property type="term" value="P:RNA modification"/>
    <property type="evidence" value="ECO:0007669"/>
    <property type="project" value="InterPro"/>
</dbReference>
<dbReference type="GO" id="GO:0048731">
    <property type="term" value="P:system development"/>
    <property type="evidence" value="ECO:0007669"/>
    <property type="project" value="UniProtKB-ARBA"/>
</dbReference>
<dbReference type="InterPro" id="IPR009000">
    <property type="entry name" value="Transl_B-barrel_sf"/>
</dbReference>
<dbReference type="InterPro" id="IPR046960">
    <property type="entry name" value="PPR_At4g14850-like_plant"/>
</dbReference>
<feature type="repeat" description="PPR" evidence="2">
    <location>
        <begin position="138"/>
        <end position="172"/>
    </location>
</feature>
<dbReference type="Gene3D" id="1.25.40.10">
    <property type="entry name" value="Tetratricopeptide repeat domain"/>
    <property type="match status" value="6"/>
</dbReference>
<dbReference type="FunFam" id="1.25.40.10:FF:000125">
    <property type="entry name" value="Pentatricopeptide repeat-containing protein"/>
    <property type="match status" value="2"/>
</dbReference>
<feature type="repeat" description="PPR" evidence="2">
    <location>
        <begin position="549"/>
        <end position="583"/>
    </location>
</feature>
<dbReference type="OrthoDB" id="185373at2759"/>
<dbReference type="Proteomes" id="UP000504604">
    <property type="component" value="Linkage group LG11"/>
</dbReference>
<evidence type="ECO:0000256" key="2">
    <source>
        <dbReference type="PROSITE-ProRule" id="PRU00708"/>
    </source>
</evidence>
<sequence>MKLREFPVNDYALLLGGTSISALHFLPGQYVHVTGITKGKGCPGTPAFGGELCLCTVTPKLLLELPRTMLAMAKGDIFVSDMKQAFVGKNFSNAYSLLRSLKLEANSLFHWNSKITSYFKKRDVDSARKLFDEMPHKNVVTWNCMISGYIRNGMIREARQVFDSMPIKNVISWTAMLSGYAKNGRLDEARALFDLVQRKNVACWNSMISGYVNCGRIEEGRALFDAMPVKNDVSWAMMIEGYFRYGAVNDAESLFNKASSKSLLLCNAMLAGYGENGSVDKSYDLFMRMVERDVASWTCMIRCFMGVGEVERAKRLFDEMPEKDTVAWTAVIKGYLDHKRIESARELFDKMPHKDVVAWNTMLSGCVHNGKVEDAHDLFMKMPERNVISWNLMLWGYIQQDDITTARKFFEGIPMKDETSWNTLISGYQTEEALVLYVKMLSDGLKPDQSTLTSVISVCGILALQSWGKAMHVFVFKIGCENDNMVMSSMISMYSRCGFINDASLIFKTMHNHDTAAWNAMLVAQAHHCSAEEALNLFRCMTHVGCQPDHVTFLVLLTACAHSGLITDAWKYFKLMERWKLTPKPQHYACMVDLLGRSGLVAEAFELVNQLPVDHPVYTWQTLLSACSIHANYDLGDVIAEKILGYQPCDVGMSVLQSNIYSARGMWRDAAHIRTKLKQSQLKKELGCSWIDINGTVSCFSYNDKSHIRSEDIYKELEGLSLIIEEVG</sequence>
<reference evidence="4" key="1">
    <citation type="submission" date="2025-08" db="UniProtKB">
        <authorList>
            <consortium name="RefSeq"/>
        </authorList>
    </citation>
    <scope>IDENTIFICATION</scope>
</reference>
<keyword evidence="1" id="KW-0677">Repeat</keyword>
<feature type="repeat" description="PPR" evidence="2">
    <location>
        <begin position="355"/>
        <end position="389"/>
    </location>
</feature>
<feature type="repeat" description="PPR" evidence="2">
    <location>
        <begin position="262"/>
        <end position="292"/>
    </location>
</feature>
<feature type="repeat" description="PPR" evidence="2">
    <location>
        <begin position="200"/>
        <end position="234"/>
    </location>
</feature>
<proteinExistence type="predicted"/>
<dbReference type="RefSeq" id="XP_011093422.2">
    <property type="nucleotide sequence ID" value="XM_011095120.2"/>
</dbReference>
<dbReference type="SUPFAM" id="SSF50447">
    <property type="entry name" value="Translation proteins"/>
    <property type="match status" value="1"/>
</dbReference>
<dbReference type="Pfam" id="PF20431">
    <property type="entry name" value="E_motif"/>
    <property type="match status" value="1"/>
</dbReference>
<dbReference type="SUPFAM" id="SSF48452">
    <property type="entry name" value="TPR-like"/>
    <property type="match status" value="2"/>
</dbReference>
<feature type="repeat" description="PPR" evidence="2">
    <location>
        <begin position="293"/>
        <end position="327"/>
    </location>
</feature>
<dbReference type="AlphaFoldDB" id="A0A6I9U7U5"/>
<keyword evidence="3" id="KW-1185">Reference proteome</keyword>
<organism evidence="3 4">
    <name type="scientific">Sesamum indicum</name>
    <name type="common">Oriental sesame</name>
    <name type="synonym">Sesamum orientale</name>
    <dbReference type="NCBI Taxonomy" id="4182"/>
    <lineage>
        <taxon>Eukaryota</taxon>
        <taxon>Viridiplantae</taxon>
        <taxon>Streptophyta</taxon>
        <taxon>Embryophyta</taxon>
        <taxon>Tracheophyta</taxon>
        <taxon>Spermatophyta</taxon>
        <taxon>Magnoliopsida</taxon>
        <taxon>eudicotyledons</taxon>
        <taxon>Gunneridae</taxon>
        <taxon>Pentapetalae</taxon>
        <taxon>asterids</taxon>
        <taxon>lamiids</taxon>
        <taxon>Lamiales</taxon>
        <taxon>Pedaliaceae</taxon>
        <taxon>Sesamum</taxon>
    </lineage>
</organism>
<dbReference type="PANTHER" id="PTHR47926">
    <property type="entry name" value="PENTATRICOPEPTIDE REPEAT-CONTAINING PROTEIN"/>
    <property type="match status" value="1"/>
</dbReference>
<dbReference type="InterPro" id="IPR046848">
    <property type="entry name" value="E_motif"/>
</dbReference>
<dbReference type="GeneID" id="105173400"/>
<dbReference type="KEGG" id="sind:105173400"/>
<dbReference type="Pfam" id="PF13041">
    <property type="entry name" value="PPR_2"/>
    <property type="match status" value="3"/>
</dbReference>
<dbReference type="NCBIfam" id="TIGR00756">
    <property type="entry name" value="PPR"/>
    <property type="match status" value="9"/>
</dbReference>
<dbReference type="Pfam" id="PF01535">
    <property type="entry name" value="PPR"/>
    <property type="match status" value="6"/>
</dbReference>
<feature type="repeat" description="PPR" evidence="2">
    <location>
        <begin position="514"/>
        <end position="548"/>
    </location>
</feature>
<accession>A0A6I9U7U5</accession>
<evidence type="ECO:0000256" key="1">
    <source>
        <dbReference type="ARBA" id="ARBA00022737"/>
    </source>
</evidence>
<evidence type="ECO:0000313" key="3">
    <source>
        <dbReference type="Proteomes" id="UP000504604"/>
    </source>
</evidence>
<gene>
    <name evidence="4" type="primary">LOC105173400</name>
</gene>
<dbReference type="PROSITE" id="PS51375">
    <property type="entry name" value="PPR"/>
    <property type="match status" value="8"/>
</dbReference>
<dbReference type="InParanoid" id="A0A6I9U7U5"/>
<dbReference type="InterPro" id="IPR002885">
    <property type="entry name" value="PPR_rpt"/>
</dbReference>
<dbReference type="GO" id="GO:0003723">
    <property type="term" value="F:RNA binding"/>
    <property type="evidence" value="ECO:0007669"/>
    <property type="project" value="InterPro"/>
</dbReference>
<evidence type="ECO:0000313" key="4">
    <source>
        <dbReference type="RefSeq" id="XP_011093422.2"/>
    </source>
</evidence>
<feature type="repeat" description="PPR" evidence="2">
    <location>
        <begin position="107"/>
        <end position="137"/>
    </location>
</feature>
<dbReference type="InterPro" id="IPR011990">
    <property type="entry name" value="TPR-like_helical_dom_sf"/>
</dbReference>